<evidence type="ECO:0000256" key="10">
    <source>
        <dbReference type="HAMAP-Rule" id="MF_00139"/>
    </source>
</evidence>
<dbReference type="UniPathway" id="UPA00074">
    <property type="reaction ID" value="UER00133"/>
</dbReference>
<dbReference type="InterPro" id="IPR002695">
    <property type="entry name" value="PurH-like"/>
</dbReference>
<evidence type="ECO:0000256" key="1">
    <source>
        <dbReference type="ARBA" id="ARBA00004844"/>
    </source>
</evidence>
<dbReference type="STRING" id="1304284.L21TH_1807"/>
<dbReference type="PROSITE" id="PS51855">
    <property type="entry name" value="MGS"/>
    <property type="match status" value="1"/>
</dbReference>
<dbReference type="GO" id="GO:0005829">
    <property type="term" value="C:cytosol"/>
    <property type="evidence" value="ECO:0007669"/>
    <property type="project" value="TreeGrafter"/>
</dbReference>
<sequence>MPRALISVYDKTGVVEFAKKLVGLGWEIISTGGTARKLTEAGIDVIDVSEVTEFPECFDGRVKTLHPKIHGGLLAIRDNKEHVEGMDKLGIKPIDMVVNNLYPFKETILKKDVTHEEIIENIDIGGPSMLRAAAKNYKYVSVVVDPRDYDKIIKELQDNGKVSLETNKYLAAKVFQHTSNYDALISKYFNDIAGIEMPELLTLTYEKRQDLRYGENPHQAAAFYTETQETEGTLSNAVQLHGKELSFNNINDTNGALEILKEYEETTVVAVKHANPCGIGTAETISEAFQKAYEADKLSIFGGIIAANEEIDKETAEMINKIFIEVVVAPSYTKEALEVLKSKKNIRILQLQDIKKNDYKTYDMKKVLGGLLIQDRDNMLLKDELKVVTDREPTDKELEDLIFAWKAVKNAKSNGIVLAKDKATIAVGPGQVSRIWALENAIKQGGEMVKGSVMASDAFFPFSDSVEAAAKAGVTAIIQPGGSIRDNESIEAANKYGIAMVFTGIRHFKH</sequence>
<comment type="catalytic activity">
    <reaction evidence="8 10">
        <text>(6R)-10-formyltetrahydrofolate + 5-amino-1-(5-phospho-beta-D-ribosyl)imidazole-4-carboxamide = 5-formamido-1-(5-phospho-D-ribosyl)imidazole-4-carboxamide + (6S)-5,6,7,8-tetrahydrofolate</text>
        <dbReference type="Rhea" id="RHEA:22192"/>
        <dbReference type="ChEBI" id="CHEBI:57453"/>
        <dbReference type="ChEBI" id="CHEBI:58467"/>
        <dbReference type="ChEBI" id="CHEBI:58475"/>
        <dbReference type="ChEBI" id="CHEBI:195366"/>
        <dbReference type="EC" id="2.1.2.3"/>
    </reaction>
</comment>
<dbReference type="Pfam" id="PF01808">
    <property type="entry name" value="AICARFT_IMPCHas"/>
    <property type="match status" value="1"/>
</dbReference>
<dbReference type="Proteomes" id="UP000013378">
    <property type="component" value="Unassembled WGS sequence"/>
</dbReference>
<dbReference type="PANTHER" id="PTHR11692:SF0">
    <property type="entry name" value="BIFUNCTIONAL PURINE BIOSYNTHESIS PROTEIN ATIC"/>
    <property type="match status" value="1"/>
</dbReference>
<evidence type="ECO:0000259" key="11">
    <source>
        <dbReference type="PROSITE" id="PS51855"/>
    </source>
</evidence>
<evidence type="ECO:0000256" key="3">
    <source>
        <dbReference type="ARBA" id="ARBA00007667"/>
    </source>
</evidence>
<keyword evidence="5 10" id="KW-0658">Purine biosynthesis</keyword>
<accession>R1CN67</accession>
<proteinExistence type="inferred from homology"/>
<dbReference type="GO" id="GO:0006189">
    <property type="term" value="P:'de novo' IMP biosynthetic process"/>
    <property type="evidence" value="ECO:0007669"/>
    <property type="project" value="UniProtKB-UniRule"/>
</dbReference>
<dbReference type="eggNOG" id="COG0138">
    <property type="taxonomic scope" value="Bacteria"/>
</dbReference>
<comment type="pathway">
    <text evidence="1 10">Purine metabolism; IMP biosynthesis via de novo pathway; IMP from 5-formamido-1-(5-phospho-D-ribosyl)imidazole-4-carboxamide: step 1/1.</text>
</comment>
<dbReference type="InterPro" id="IPR011607">
    <property type="entry name" value="MGS-like_dom"/>
</dbReference>
<dbReference type="PATRIC" id="fig|1304284.3.peg.1774"/>
<reference evidence="12 13" key="1">
    <citation type="journal article" date="2015" name="Geomicrobiol. J.">
        <title>Caldisalinibacter kiritimatiensis gen. nov., sp. nov., a moderately thermohalophilic thiosulfate-reducing bacterium from a hypersaline microbial mat.</title>
        <authorList>
            <person name="Ben Hania W."/>
            <person name="Joseph M."/>
            <person name="Fiebig A."/>
            <person name="Bunk B."/>
            <person name="Klenk H.-P."/>
            <person name="Fardeau M.-L."/>
            <person name="Spring S."/>
        </authorList>
    </citation>
    <scope>NUCLEOTIDE SEQUENCE [LARGE SCALE GENOMIC DNA]</scope>
    <source>
        <strain evidence="12 13">L21-TH-D2</strain>
    </source>
</reference>
<evidence type="ECO:0000256" key="6">
    <source>
        <dbReference type="ARBA" id="ARBA00022801"/>
    </source>
</evidence>
<dbReference type="NCBIfam" id="NF002049">
    <property type="entry name" value="PRK00881.1"/>
    <property type="match status" value="1"/>
</dbReference>
<protein>
    <recommendedName>
        <fullName evidence="10">Bifunctional purine biosynthesis protein PurH</fullName>
    </recommendedName>
    <domain>
        <recommendedName>
            <fullName evidence="10">Phosphoribosylaminoimidazolecarboxamide formyltransferase</fullName>
            <ecNumber evidence="10">2.1.2.3</ecNumber>
        </recommendedName>
        <alternativeName>
            <fullName evidence="10">AICAR transformylase</fullName>
        </alternativeName>
    </domain>
    <domain>
        <recommendedName>
            <fullName evidence="10">IMP cyclohydrolase</fullName>
            <ecNumber evidence="10">3.5.4.10</ecNumber>
        </recommendedName>
        <alternativeName>
            <fullName evidence="10">ATIC</fullName>
        </alternativeName>
        <alternativeName>
            <fullName evidence="10">IMP synthase</fullName>
        </alternativeName>
        <alternativeName>
            <fullName evidence="10">Inosinicase</fullName>
        </alternativeName>
    </domain>
</protein>
<keyword evidence="4 10" id="KW-0808">Transferase</keyword>
<gene>
    <name evidence="10" type="primary">purH</name>
    <name evidence="12" type="ORF">L21TH_1807</name>
</gene>
<dbReference type="PIRSF" id="PIRSF000414">
    <property type="entry name" value="AICARFT_IMPCHas"/>
    <property type="match status" value="1"/>
</dbReference>
<dbReference type="AlphaFoldDB" id="R1CN67"/>
<comment type="similarity">
    <text evidence="3 10">Belongs to the PurH family.</text>
</comment>
<dbReference type="FunFam" id="3.40.140.20:FF:000002">
    <property type="entry name" value="Bifunctional purine biosynthesis protein PurH"/>
    <property type="match status" value="1"/>
</dbReference>
<dbReference type="HAMAP" id="MF_00139">
    <property type="entry name" value="PurH"/>
    <property type="match status" value="1"/>
</dbReference>
<evidence type="ECO:0000256" key="5">
    <source>
        <dbReference type="ARBA" id="ARBA00022755"/>
    </source>
</evidence>
<keyword evidence="6 10" id="KW-0378">Hydrolase</keyword>
<dbReference type="NCBIfam" id="TIGR00355">
    <property type="entry name" value="purH"/>
    <property type="match status" value="1"/>
</dbReference>
<keyword evidence="7 10" id="KW-0511">Multifunctional enzyme</keyword>
<evidence type="ECO:0000256" key="4">
    <source>
        <dbReference type="ARBA" id="ARBA00022679"/>
    </source>
</evidence>
<comment type="pathway">
    <text evidence="2 10">Purine metabolism; IMP biosynthesis via de novo pathway; 5-formamido-1-(5-phospho-D-ribosyl)imidazole-4-carboxamide from 5-amino-1-(5-phospho-D-ribosyl)imidazole-4-carboxamide (10-formyl THF route): step 1/1.</text>
</comment>
<evidence type="ECO:0000256" key="9">
    <source>
        <dbReference type="ARBA" id="ARBA00050687"/>
    </source>
</evidence>
<dbReference type="FunFam" id="3.40.50.1380:FF:000001">
    <property type="entry name" value="Bifunctional purine biosynthesis protein PurH"/>
    <property type="match status" value="1"/>
</dbReference>
<dbReference type="GO" id="GO:0004643">
    <property type="term" value="F:phosphoribosylaminoimidazolecarboxamide formyltransferase activity"/>
    <property type="evidence" value="ECO:0007669"/>
    <property type="project" value="UniProtKB-UniRule"/>
</dbReference>
<dbReference type="RefSeq" id="WP_006314502.1">
    <property type="nucleotide sequence ID" value="NZ_ARZA01000203.1"/>
</dbReference>
<dbReference type="EC" id="3.5.4.10" evidence="10"/>
<keyword evidence="13" id="KW-1185">Reference proteome</keyword>
<feature type="domain" description="MGS-like" evidence="11">
    <location>
        <begin position="1"/>
        <end position="144"/>
    </location>
</feature>
<dbReference type="Gene3D" id="3.40.140.20">
    <property type="match status" value="2"/>
</dbReference>
<comment type="caution">
    <text evidence="12">The sequence shown here is derived from an EMBL/GenBank/DDBJ whole genome shotgun (WGS) entry which is preliminary data.</text>
</comment>
<dbReference type="OrthoDB" id="9802065at2"/>
<organism evidence="12 13">
    <name type="scientific">Caldisalinibacter kiritimatiensis</name>
    <dbReference type="NCBI Taxonomy" id="1304284"/>
    <lineage>
        <taxon>Bacteria</taxon>
        <taxon>Bacillati</taxon>
        <taxon>Bacillota</taxon>
        <taxon>Tissierellia</taxon>
        <taxon>Tissierellales</taxon>
        <taxon>Thermohalobacteraceae</taxon>
        <taxon>Caldisalinibacter</taxon>
    </lineage>
</organism>
<dbReference type="FunFam" id="3.40.140.20:FF:000001">
    <property type="entry name" value="Bifunctional purine biosynthesis protein PurH"/>
    <property type="match status" value="1"/>
</dbReference>
<dbReference type="CDD" id="cd01421">
    <property type="entry name" value="IMPCH"/>
    <property type="match status" value="1"/>
</dbReference>
<dbReference type="Gene3D" id="3.40.50.1380">
    <property type="entry name" value="Methylglyoxal synthase-like domain"/>
    <property type="match status" value="1"/>
</dbReference>
<comment type="catalytic activity">
    <reaction evidence="9 10">
        <text>IMP + H2O = 5-formamido-1-(5-phospho-D-ribosyl)imidazole-4-carboxamide</text>
        <dbReference type="Rhea" id="RHEA:18445"/>
        <dbReference type="ChEBI" id="CHEBI:15377"/>
        <dbReference type="ChEBI" id="CHEBI:58053"/>
        <dbReference type="ChEBI" id="CHEBI:58467"/>
        <dbReference type="EC" id="3.5.4.10"/>
    </reaction>
</comment>
<comment type="domain">
    <text evidence="10">The IMP cyclohydrolase activity resides in the N-terminal region.</text>
</comment>
<dbReference type="SUPFAM" id="SSF52335">
    <property type="entry name" value="Methylglyoxal synthase-like"/>
    <property type="match status" value="1"/>
</dbReference>
<dbReference type="InterPro" id="IPR036914">
    <property type="entry name" value="MGS-like_dom_sf"/>
</dbReference>
<dbReference type="SMART" id="SM00798">
    <property type="entry name" value="AICARFT_IMPCHas"/>
    <property type="match status" value="1"/>
</dbReference>
<dbReference type="EMBL" id="ARZA01000203">
    <property type="protein sequence ID" value="EOD00156.1"/>
    <property type="molecule type" value="Genomic_DNA"/>
</dbReference>
<evidence type="ECO:0000313" key="13">
    <source>
        <dbReference type="Proteomes" id="UP000013378"/>
    </source>
</evidence>
<dbReference type="EC" id="2.1.2.3" evidence="10"/>
<dbReference type="InterPro" id="IPR016193">
    <property type="entry name" value="Cytidine_deaminase-like"/>
</dbReference>
<evidence type="ECO:0000256" key="7">
    <source>
        <dbReference type="ARBA" id="ARBA00023268"/>
    </source>
</evidence>
<dbReference type="InterPro" id="IPR024051">
    <property type="entry name" value="AICAR_Tfase_dup_dom_sf"/>
</dbReference>
<dbReference type="PANTHER" id="PTHR11692">
    <property type="entry name" value="BIFUNCTIONAL PURINE BIOSYNTHESIS PROTEIN PURH"/>
    <property type="match status" value="1"/>
</dbReference>
<evidence type="ECO:0000313" key="12">
    <source>
        <dbReference type="EMBL" id="EOD00156.1"/>
    </source>
</evidence>
<evidence type="ECO:0000256" key="8">
    <source>
        <dbReference type="ARBA" id="ARBA00050488"/>
    </source>
</evidence>
<dbReference type="SUPFAM" id="SSF53927">
    <property type="entry name" value="Cytidine deaminase-like"/>
    <property type="match status" value="1"/>
</dbReference>
<dbReference type="Pfam" id="PF02142">
    <property type="entry name" value="MGS"/>
    <property type="match status" value="1"/>
</dbReference>
<name>R1CN67_9FIRM</name>
<evidence type="ECO:0000256" key="2">
    <source>
        <dbReference type="ARBA" id="ARBA00004954"/>
    </source>
</evidence>
<dbReference type="SMART" id="SM00851">
    <property type="entry name" value="MGS"/>
    <property type="match status" value="1"/>
</dbReference>
<dbReference type="GO" id="GO:0003937">
    <property type="term" value="F:IMP cyclohydrolase activity"/>
    <property type="evidence" value="ECO:0007669"/>
    <property type="project" value="UniProtKB-UniRule"/>
</dbReference>